<name>A0A1I7ZNG8_9BILA</name>
<keyword evidence="1" id="KW-0732">Signal</keyword>
<evidence type="ECO:0000313" key="2">
    <source>
        <dbReference type="Proteomes" id="UP000095287"/>
    </source>
</evidence>
<keyword evidence="2" id="KW-1185">Reference proteome</keyword>
<reference evidence="3" key="1">
    <citation type="submission" date="2016-11" db="UniProtKB">
        <authorList>
            <consortium name="WormBaseParasite"/>
        </authorList>
    </citation>
    <scope>IDENTIFICATION</scope>
</reference>
<dbReference type="Proteomes" id="UP000095287">
    <property type="component" value="Unplaced"/>
</dbReference>
<proteinExistence type="predicted"/>
<protein>
    <submittedName>
        <fullName evidence="3">Uncharacterized protein</fullName>
    </submittedName>
</protein>
<dbReference type="AlphaFoldDB" id="A0A1I7ZNG8"/>
<sequence>MNMKTVILFLSLLAWTSAKAPKKTIEEPFRNSLFRMNTKTAILFLSLLAWTSAKAPKKTIEEVAKEVDNMAKKLAELTKFSNIEEDLKLIDEVVQAVHYWPYFKNHLQQPPVFQKAGYELAHQFTVLRDRYLTELNNLPCPLTNDFTRHNVKYMDIDEHSKKSLDITDKRFCSEDQRKEVGPKVAQMEFTVYMLVMKICYEDHYKGNPESIANYRRKQTEVFKQFLPKLKTVF</sequence>
<accession>A0A1I7ZNG8</accession>
<dbReference type="WBParaSite" id="L893_g28183.t1">
    <property type="protein sequence ID" value="L893_g28183.t1"/>
    <property type="gene ID" value="L893_g28183"/>
</dbReference>
<evidence type="ECO:0000256" key="1">
    <source>
        <dbReference type="SAM" id="SignalP"/>
    </source>
</evidence>
<evidence type="ECO:0000313" key="3">
    <source>
        <dbReference type="WBParaSite" id="L893_g28183.t1"/>
    </source>
</evidence>
<feature type="signal peptide" evidence="1">
    <location>
        <begin position="1"/>
        <end position="18"/>
    </location>
</feature>
<organism evidence="2 3">
    <name type="scientific">Steinernema glaseri</name>
    <dbReference type="NCBI Taxonomy" id="37863"/>
    <lineage>
        <taxon>Eukaryota</taxon>
        <taxon>Metazoa</taxon>
        <taxon>Ecdysozoa</taxon>
        <taxon>Nematoda</taxon>
        <taxon>Chromadorea</taxon>
        <taxon>Rhabditida</taxon>
        <taxon>Tylenchina</taxon>
        <taxon>Panagrolaimomorpha</taxon>
        <taxon>Strongyloidoidea</taxon>
        <taxon>Steinernematidae</taxon>
        <taxon>Steinernema</taxon>
    </lineage>
</organism>
<feature type="chain" id="PRO_5009313674" evidence="1">
    <location>
        <begin position="19"/>
        <end position="233"/>
    </location>
</feature>